<dbReference type="RefSeq" id="WP_255872793.1">
    <property type="nucleotide sequence ID" value="NZ_JACASI010000006.1"/>
</dbReference>
<proteinExistence type="predicted"/>
<dbReference type="EMBL" id="JACASI010000006">
    <property type="protein sequence ID" value="MCQ3827858.1"/>
    <property type="molecule type" value="Genomic_DNA"/>
</dbReference>
<evidence type="ECO:0000313" key="1">
    <source>
        <dbReference type="EMBL" id="MCQ3827858.1"/>
    </source>
</evidence>
<gene>
    <name evidence="1" type="ORF">HXX02_00210</name>
</gene>
<accession>A0ABT1NVC5</accession>
<evidence type="ECO:0000313" key="2">
    <source>
        <dbReference type="Proteomes" id="UP001205566"/>
    </source>
</evidence>
<reference evidence="1" key="1">
    <citation type="thesis" date="2020" institute="Technische Universitat Dresden" country="Dresden, Germany">
        <title>The Agarolytic System of Microbulbifer elongatus PORT2, Isolated from Batu Karas, Pangandaran West Java Indonesia.</title>
        <authorList>
            <person name="Anggraeni S.R."/>
        </authorList>
    </citation>
    <scope>NUCLEOTIDE SEQUENCE</scope>
    <source>
        <strain evidence="1">PORT2</strain>
    </source>
</reference>
<organism evidence="1 2">
    <name type="scientific">Microbulbifer elongatus</name>
    <dbReference type="NCBI Taxonomy" id="86173"/>
    <lineage>
        <taxon>Bacteria</taxon>
        <taxon>Pseudomonadati</taxon>
        <taxon>Pseudomonadota</taxon>
        <taxon>Gammaproteobacteria</taxon>
        <taxon>Cellvibrionales</taxon>
        <taxon>Microbulbiferaceae</taxon>
        <taxon>Microbulbifer</taxon>
    </lineage>
</organism>
<keyword evidence="2" id="KW-1185">Reference proteome</keyword>
<protein>
    <recommendedName>
        <fullName evidence="3">DUF4180 domain-containing protein</fullName>
    </recommendedName>
</protein>
<sequence>MHKYKTSASPYVCEIAIDPSLVYTKRDLRVFKCKNEHGVAVYGHSPNVLIVSKESYSHWNTVRILVGALDTGKLAICGSNFPKDFAEYLESSNPAVKVRLLSHDQSAEGWEWLRC</sequence>
<name>A0ABT1NVC5_9GAMM</name>
<comment type="caution">
    <text evidence="1">The sequence shown here is derived from an EMBL/GenBank/DDBJ whole genome shotgun (WGS) entry which is preliminary data.</text>
</comment>
<evidence type="ECO:0008006" key="3">
    <source>
        <dbReference type="Google" id="ProtNLM"/>
    </source>
</evidence>
<dbReference type="Proteomes" id="UP001205566">
    <property type="component" value="Unassembled WGS sequence"/>
</dbReference>